<dbReference type="PANTHER" id="PTHR46236:SF37">
    <property type="entry name" value="MATH DOMAIN-CONTAINING PROTEIN"/>
    <property type="match status" value="1"/>
</dbReference>
<dbReference type="PROSITE" id="PS50144">
    <property type="entry name" value="MATH"/>
    <property type="match status" value="4"/>
</dbReference>
<gene>
    <name evidence="5" type="ORF">CYY_002911</name>
</gene>
<dbReference type="PANTHER" id="PTHR46236">
    <property type="entry name" value="TRAF-LIKE SUPERFAMILY PROTEIN"/>
    <property type="match status" value="1"/>
</dbReference>
<evidence type="ECO:0000313" key="5">
    <source>
        <dbReference type="EMBL" id="KAF2075778.1"/>
    </source>
</evidence>
<protein>
    <recommendedName>
        <fullName evidence="4">MATH domain-containing protein</fullName>
    </recommendedName>
</protein>
<dbReference type="InterPro" id="IPR050804">
    <property type="entry name" value="MCC"/>
</dbReference>
<dbReference type="Gene3D" id="3.10.20.90">
    <property type="entry name" value="Phosphatidylinositol 3-kinase Catalytic Subunit, Chain A, domain 1"/>
    <property type="match status" value="1"/>
</dbReference>
<keyword evidence="1" id="KW-0833">Ubl conjugation pathway</keyword>
<feature type="domain" description="MATH" evidence="4">
    <location>
        <begin position="632"/>
        <end position="755"/>
    </location>
</feature>
<dbReference type="EMBL" id="AJWJ01000086">
    <property type="protein sequence ID" value="KAF2075778.1"/>
    <property type="molecule type" value="Genomic_DNA"/>
</dbReference>
<evidence type="ECO:0000256" key="2">
    <source>
        <dbReference type="ARBA" id="ARBA00023054"/>
    </source>
</evidence>
<feature type="domain" description="MATH" evidence="4">
    <location>
        <begin position="131"/>
        <end position="255"/>
    </location>
</feature>
<dbReference type="Pfam" id="PF12436">
    <property type="entry name" value="USP7_ICP0_bdg"/>
    <property type="match status" value="1"/>
</dbReference>
<evidence type="ECO:0000256" key="1">
    <source>
        <dbReference type="ARBA" id="ARBA00022786"/>
    </source>
</evidence>
<comment type="caution">
    <text evidence="5">The sequence shown here is derived from an EMBL/GenBank/DDBJ whole genome shotgun (WGS) entry which is preliminary data.</text>
</comment>
<evidence type="ECO:0000313" key="6">
    <source>
        <dbReference type="Proteomes" id="UP000695562"/>
    </source>
</evidence>
<dbReference type="InterPro" id="IPR002083">
    <property type="entry name" value="MATH/TRAF_dom"/>
</dbReference>
<accession>A0A8J4V1T3</accession>
<reference evidence="5" key="1">
    <citation type="submission" date="2020-01" db="EMBL/GenBank/DDBJ databases">
        <title>Development of genomics and gene disruption for Polysphondylium violaceum indicates a role for the polyketide synthase stlB in stalk morphogenesis.</title>
        <authorList>
            <person name="Narita B."/>
            <person name="Kawabe Y."/>
            <person name="Kin K."/>
            <person name="Saito T."/>
            <person name="Gibbs R."/>
            <person name="Kuspa A."/>
            <person name="Muzny D."/>
            <person name="Queller D."/>
            <person name="Richards S."/>
            <person name="Strassman J."/>
            <person name="Sucgang R."/>
            <person name="Worley K."/>
            <person name="Schaap P."/>
        </authorList>
    </citation>
    <scope>NUCLEOTIDE SEQUENCE</scope>
    <source>
        <strain evidence="5">QSvi11</strain>
    </source>
</reference>
<dbReference type="Gene3D" id="2.60.210.10">
    <property type="entry name" value="Apoptosis, Tumor Necrosis Factor Receptor Associated Protein 2, Chain A"/>
    <property type="match status" value="4"/>
</dbReference>
<keyword evidence="6" id="KW-1185">Reference proteome</keyword>
<dbReference type="SMART" id="SM00061">
    <property type="entry name" value="MATH"/>
    <property type="match status" value="4"/>
</dbReference>
<sequence>MNIITSTSISSHNNTNNNNNINENILNNGDNQQDQEIINNSNNNNHTNNSQLNQILENLIINENMNDQPPQIQPSLVNATENNNVNSVNNQPPQQPQQLDNAGSSNSPSSSSNVNSTNVSLPSTSTDEKEKGVWVVEIPNFSTYKESFYTPIFKLCDSNWRLLIFPEGNNSPGNISIFLDYYDIGVNPMFQKEATLTLTLINQFDEGKNVKKTSNHNFSFKGVNWGFISFLNLSILLNANSGYLVADKLKIKVEIQSPKTKDLSDPNEIKPYGKFSYQLTNFSHHFENFYSPTFYVCGSNWRIYIFPNGYSSPNYFSVYLDLLDVKFKPLMVKHLFFAIEIVNQKNPEKNLKKWVDHIYDDKNMNFGFPKFVLLTTLLNQDLGYIVDDTIIINIEFTVMSTNFLEPSLNFEIESSLAKNPDCGSFTFYAKKQPNIDLIFSPTFQIAGCLWQLVSYPLENLTEYFSIYLDLVDIKTKPLLRKHISFAIEIVNQDNPAKNFKKYISNIYSYNSFSWLFQKFMKISTLFKPDGGFCKNGKIHINVELIVIASDFLRPIPFNKAVLLSSTTPNSTTNNNSSASTNNSALSRIDHTRALGENSNGSSGLGEVDCNPFSDSSNSSNSSSDTHQLEEVSGNFHYNIEKFSTLDKNFYSPVFNLYNTDWRFYIFPKGNSAAGFFSLYLDYVDPKTKPKIRQYICFILEVVNKDPKKSEKKYSFHTFCYSSVNWGFKKFLPLESIKKEEGGFLDNDTLTVKVTIYFLSQNILDTNHLLSYSHETSKHIQLYSKHIVAEDENAANEKLKKQKSDEETFYYHTIKLTLDHDFEKSGSFDLIDFTRHFPIKVRKLSTLLELKLQIQMIFGISFERQRIWFWDPAPNKASRVTRCPLLLDDEDIFTQYLNNSSNQQNLEMRFHLEVSNLPNPNEKNLFFDPINSESVFVFFKYYDPYKKQIKFMTTKICQSNTPIAYFIPFLNQKLGCMPNDPLLLFGEDSLNVVYCLDPHRTLKYYEISNGSMIICQRCLSIRENVAFPYLTDYFNFIYNKVAISFKIINYKNINSQTDLIFKMEVLKGMKLKEIIRRVAEVIQTFPQNINLYSLSNSESSRDIKMINPANMGEKSVYDTLLSQQRKIDLILIEVKETILPIHFLSWLDKSKVIPL</sequence>
<evidence type="ECO:0000256" key="3">
    <source>
        <dbReference type="SAM" id="MobiDB-lite"/>
    </source>
</evidence>
<feature type="region of interest" description="Disordered" evidence="3">
    <location>
        <begin position="82"/>
        <end position="126"/>
    </location>
</feature>
<feature type="domain" description="MATH" evidence="4">
    <location>
        <begin position="422"/>
        <end position="544"/>
    </location>
</feature>
<evidence type="ECO:0000259" key="4">
    <source>
        <dbReference type="PROSITE" id="PS50144"/>
    </source>
</evidence>
<dbReference type="Proteomes" id="UP000695562">
    <property type="component" value="Unassembled WGS sequence"/>
</dbReference>
<keyword evidence="2" id="KW-0175">Coiled coil</keyword>
<name>A0A8J4V1T3_9MYCE</name>
<organism evidence="5 6">
    <name type="scientific">Polysphondylium violaceum</name>
    <dbReference type="NCBI Taxonomy" id="133409"/>
    <lineage>
        <taxon>Eukaryota</taxon>
        <taxon>Amoebozoa</taxon>
        <taxon>Evosea</taxon>
        <taxon>Eumycetozoa</taxon>
        <taxon>Dictyostelia</taxon>
        <taxon>Dictyosteliales</taxon>
        <taxon>Dictyosteliaceae</taxon>
        <taxon>Polysphondylium</taxon>
    </lineage>
</organism>
<dbReference type="InterPro" id="IPR024729">
    <property type="entry name" value="USP7_ICP0-binding_dom"/>
</dbReference>
<dbReference type="OrthoDB" id="15382at2759"/>
<dbReference type="AlphaFoldDB" id="A0A8J4V1T3"/>
<feature type="compositionally biased region" description="Low complexity" evidence="3">
    <location>
        <begin position="82"/>
        <end position="125"/>
    </location>
</feature>
<feature type="domain" description="MATH" evidence="4">
    <location>
        <begin position="272"/>
        <end position="396"/>
    </location>
</feature>
<dbReference type="CDD" id="cd00121">
    <property type="entry name" value="MATH"/>
    <property type="match status" value="4"/>
</dbReference>
<dbReference type="InterPro" id="IPR008974">
    <property type="entry name" value="TRAF-like"/>
</dbReference>
<dbReference type="GO" id="GO:0140096">
    <property type="term" value="F:catalytic activity, acting on a protein"/>
    <property type="evidence" value="ECO:0007669"/>
    <property type="project" value="UniProtKB-ARBA"/>
</dbReference>
<dbReference type="Pfam" id="PF22486">
    <property type="entry name" value="MATH_2"/>
    <property type="match status" value="4"/>
</dbReference>
<proteinExistence type="predicted"/>
<dbReference type="SUPFAM" id="SSF49599">
    <property type="entry name" value="TRAF domain-like"/>
    <property type="match status" value="4"/>
</dbReference>
<feature type="region of interest" description="Disordered" evidence="3">
    <location>
        <begin position="1"/>
        <end position="28"/>
    </location>
</feature>